<evidence type="ECO:0000256" key="1">
    <source>
        <dbReference type="ARBA" id="ARBA00003198"/>
    </source>
</evidence>
<keyword evidence="9" id="KW-0406">Ion transport</keyword>
<feature type="transmembrane region" description="Helical" evidence="12">
    <location>
        <begin position="386"/>
        <end position="406"/>
    </location>
</feature>
<organism evidence="16 17">
    <name type="scientific">Canna indica</name>
    <name type="common">Indian-shot</name>
    <dbReference type="NCBI Taxonomy" id="4628"/>
    <lineage>
        <taxon>Eukaryota</taxon>
        <taxon>Viridiplantae</taxon>
        <taxon>Streptophyta</taxon>
        <taxon>Embryophyta</taxon>
        <taxon>Tracheophyta</taxon>
        <taxon>Spermatophyta</taxon>
        <taxon>Magnoliopsida</taxon>
        <taxon>Liliopsida</taxon>
        <taxon>Zingiberales</taxon>
        <taxon>Cannaceae</taxon>
        <taxon>Canna</taxon>
    </lineage>
</organism>
<feature type="transmembrane region" description="Helical" evidence="12">
    <location>
        <begin position="107"/>
        <end position="125"/>
    </location>
</feature>
<feature type="transmembrane region" description="Helical" evidence="12">
    <location>
        <begin position="353"/>
        <end position="374"/>
    </location>
</feature>
<name>A0AAQ3QPB3_9LILI</name>
<evidence type="ECO:0000259" key="15">
    <source>
        <dbReference type="Pfam" id="PF23259"/>
    </source>
</evidence>
<evidence type="ECO:0000256" key="5">
    <source>
        <dbReference type="ARBA" id="ARBA00022538"/>
    </source>
</evidence>
<dbReference type="AlphaFoldDB" id="A0AAQ3QPB3"/>
<feature type="domain" description="Cation/H+ exchanger transmembrane" evidence="13">
    <location>
        <begin position="57"/>
        <end position="434"/>
    </location>
</feature>
<evidence type="ECO:0000313" key="17">
    <source>
        <dbReference type="Proteomes" id="UP001327560"/>
    </source>
</evidence>
<dbReference type="InterPro" id="IPR057290">
    <property type="entry name" value="CHX17_C"/>
</dbReference>
<keyword evidence="8 12" id="KW-1133">Transmembrane helix</keyword>
<keyword evidence="7" id="KW-0630">Potassium</keyword>
<dbReference type="Proteomes" id="UP001327560">
    <property type="component" value="Chromosome 9"/>
</dbReference>
<dbReference type="Pfam" id="PF23259">
    <property type="entry name" value="CHX17_C"/>
    <property type="match status" value="1"/>
</dbReference>
<evidence type="ECO:0000259" key="14">
    <source>
        <dbReference type="Pfam" id="PF23256"/>
    </source>
</evidence>
<dbReference type="InterPro" id="IPR057291">
    <property type="entry name" value="CHX17_2nd"/>
</dbReference>
<evidence type="ECO:0000256" key="7">
    <source>
        <dbReference type="ARBA" id="ARBA00022958"/>
    </source>
</evidence>
<evidence type="ECO:0000256" key="6">
    <source>
        <dbReference type="ARBA" id="ARBA00022692"/>
    </source>
</evidence>
<sequence length="811" mass="89349">MPILPSVRVVNSSGNDTICYDDSYLNSKGVFLGDDPFKFAVPLVLFDVALMFLVANATHYALKHLGQSRFVAELLAGIILGPSVIGKSLAFHRTFFPRWIHPVLDTLSLLGLVFFMFTVGVKTNLSLLRKPGRRSLAIGAASTFLPLVLSLALYFLLKPSFPNNLRDGPLVYITAGRLSLSSFAVVAAALDELQLLNSELGRIAMSASLVSDVSYWTVSTLVNSGLKVTEAKTAVEAIGTVASIVLILLFLMLVARPLVLWSVKHTPAGEPMVEWHFMVLVLTSLMMSFTTQALGYNVIIGPLILGLTIPGGVPVGQTLTEKLEPVCMGLLLPMYLTLAGYRTNLNELKNLMQWGVLELMVVVCFLSKLIGAVVMSRYLDMSMNDALSLGLMLNIRGVVEVFIFNTLGSGQLATTEHFSVLIISILVITATATPLIKLLYNPKMHYVARKRRTVEHTRHKSTTHFMACVHNEDHVAPLLNILEITHGSPISLTLLHLIELTGHSAAMFHPYKQSINCNAPTASDRIVNAFRYFEKKQSTTEPGAITLHPYVATSPYSTLYNDVCYLALDRKICLILLPFHKSSDGAQHTVNHSFQSLNRDVLAYAPCSVAILVDRSLATATCARTNHLLHRIAIYFLGGPDDREALAFASLMANNRSIALAIVRFLYRRCEDNDEDKERKQDDAAMDRVRQQHSDNGNVYFIEKLVDDGEGMAGVIREMSENFDLLIVGRRKGVDSKLTNGLSEWSEFPELGIVGDMLAVAEFTEKMSILVVQQQNTYKGGGRDSIDHDDEVLNHVANAAETDRPARETGI</sequence>
<evidence type="ECO:0000256" key="12">
    <source>
        <dbReference type="SAM" id="Phobius"/>
    </source>
</evidence>
<dbReference type="GO" id="GO:1902600">
    <property type="term" value="P:proton transmembrane transport"/>
    <property type="evidence" value="ECO:0007669"/>
    <property type="project" value="InterPro"/>
</dbReference>
<feature type="transmembrane region" description="Helical" evidence="12">
    <location>
        <begin position="137"/>
        <end position="157"/>
    </location>
</feature>
<feature type="domain" description="Cation/H(+) antiporter C-terminal" evidence="15">
    <location>
        <begin position="632"/>
        <end position="775"/>
    </location>
</feature>
<evidence type="ECO:0000256" key="11">
    <source>
        <dbReference type="ARBA" id="ARBA00038341"/>
    </source>
</evidence>
<dbReference type="GO" id="GO:0016020">
    <property type="term" value="C:membrane"/>
    <property type="evidence" value="ECO:0007669"/>
    <property type="project" value="UniProtKB-SubCell"/>
</dbReference>
<proteinExistence type="inferred from homology"/>
<keyword evidence="5" id="KW-0633">Potassium transport</keyword>
<accession>A0AAQ3QPB3</accession>
<evidence type="ECO:0000256" key="10">
    <source>
        <dbReference type="ARBA" id="ARBA00023136"/>
    </source>
</evidence>
<feature type="transmembrane region" description="Helical" evidence="12">
    <location>
        <begin position="238"/>
        <end position="261"/>
    </location>
</feature>
<dbReference type="InterPro" id="IPR006153">
    <property type="entry name" value="Cation/H_exchanger_TM"/>
</dbReference>
<dbReference type="PANTHER" id="PTHR32468">
    <property type="entry name" value="CATION/H + ANTIPORTER"/>
    <property type="match status" value="1"/>
</dbReference>
<dbReference type="GO" id="GO:0012505">
    <property type="term" value="C:endomembrane system"/>
    <property type="evidence" value="ECO:0007669"/>
    <property type="project" value="TreeGrafter"/>
</dbReference>
<dbReference type="Pfam" id="PF00999">
    <property type="entry name" value="Na_H_Exchanger"/>
    <property type="match status" value="1"/>
</dbReference>
<comment type="similarity">
    <text evidence="11">Belongs to the monovalent cation:proton antiporter 2 (CPA2) transporter (TC 2.A.37) family. CHX (TC 2.A.37.4) subfamily.</text>
</comment>
<feature type="transmembrane region" description="Helical" evidence="12">
    <location>
        <begin position="418"/>
        <end position="440"/>
    </location>
</feature>
<keyword evidence="10 12" id="KW-0472">Membrane</keyword>
<dbReference type="PANTHER" id="PTHR32468:SF30">
    <property type="entry name" value="OS12G0109150 PROTEIN"/>
    <property type="match status" value="1"/>
</dbReference>
<dbReference type="GO" id="GO:0009941">
    <property type="term" value="C:chloroplast envelope"/>
    <property type="evidence" value="ECO:0007669"/>
    <property type="project" value="UniProtKB-SubCell"/>
</dbReference>
<comment type="subcellular location">
    <subcellularLocation>
        <location evidence="3">Membrane</location>
        <topology evidence="3">Multi-pass membrane protein</topology>
    </subcellularLocation>
    <subcellularLocation>
        <location evidence="2">Plastid</location>
        <location evidence="2">Chloroplast envelope</location>
    </subcellularLocation>
</comment>
<gene>
    <name evidence="16" type="ORF">Cni_G27441</name>
</gene>
<reference evidence="16 17" key="1">
    <citation type="submission" date="2023-10" db="EMBL/GenBank/DDBJ databases">
        <title>Chromosome-scale genome assembly provides insights into flower coloration mechanisms of Canna indica.</title>
        <authorList>
            <person name="Li C."/>
        </authorList>
    </citation>
    <scope>NUCLEOTIDE SEQUENCE [LARGE SCALE GENOMIC DNA]</scope>
    <source>
        <tissue evidence="16">Flower</tissue>
    </source>
</reference>
<dbReference type="EMBL" id="CP136898">
    <property type="protein sequence ID" value="WOL18644.1"/>
    <property type="molecule type" value="Genomic_DNA"/>
</dbReference>
<dbReference type="GO" id="GO:0015297">
    <property type="term" value="F:antiporter activity"/>
    <property type="evidence" value="ECO:0007669"/>
    <property type="project" value="InterPro"/>
</dbReference>
<evidence type="ECO:0000256" key="3">
    <source>
        <dbReference type="ARBA" id="ARBA00004141"/>
    </source>
</evidence>
<dbReference type="InterPro" id="IPR050794">
    <property type="entry name" value="CPA2_transporter"/>
</dbReference>
<evidence type="ECO:0000259" key="13">
    <source>
        <dbReference type="Pfam" id="PF00999"/>
    </source>
</evidence>
<dbReference type="GO" id="GO:0006813">
    <property type="term" value="P:potassium ion transport"/>
    <property type="evidence" value="ECO:0007669"/>
    <property type="project" value="UniProtKB-KW"/>
</dbReference>
<keyword evidence="4" id="KW-0813">Transport</keyword>
<evidence type="ECO:0000256" key="2">
    <source>
        <dbReference type="ARBA" id="ARBA00004119"/>
    </source>
</evidence>
<evidence type="ECO:0000256" key="4">
    <source>
        <dbReference type="ARBA" id="ARBA00022448"/>
    </source>
</evidence>
<dbReference type="GO" id="GO:0006885">
    <property type="term" value="P:regulation of pH"/>
    <property type="evidence" value="ECO:0007669"/>
    <property type="project" value="TreeGrafter"/>
</dbReference>
<feature type="transmembrane region" description="Helical" evidence="12">
    <location>
        <begin position="74"/>
        <end position="95"/>
    </location>
</feature>
<protein>
    <recommendedName>
        <fullName evidence="18">Cation/H+ exchanger domain-containing protein</fullName>
    </recommendedName>
</protein>
<feature type="domain" description="Cation/H(+) antiporter central" evidence="14">
    <location>
        <begin position="495"/>
        <end position="619"/>
    </location>
</feature>
<keyword evidence="6 12" id="KW-0812">Transmembrane</keyword>
<evidence type="ECO:0008006" key="18">
    <source>
        <dbReference type="Google" id="ProtNLM"/>
    </source>
</evidence>
<dbReference type="Pfam" id="PF23256">
    <property type="entry name" value="CHX17_2nd"/>
    <property type="match status" value="1"/>
</dbReference>
<evidence type="ECO:0000256" key="8">
    <source>
        <dbReference type="ARBA" id="ARBA00022989"/>
    </source>
</evidence>
<dbReference type="InterPro" id="IPR038770">
    <property type="entry name" value="Na+/solute_symporter_sf"/>
</dbReference>
<comment type="function">
    <text evidence="1">May function as sodium-coupled metabolite transporter across the chloroplast envelope.</text>
</comment>
<dbReference type="Gene3D" id="1.20.1530.20">
    <property type="match status" value="1"/>
</dbReference>
<evidence type="ECO:0000313" key="16">
    <source>
        <dbReference type="EMBL" id="WOL18644.1"/>
    </source>
</evidence>
<keyword evidence="17" id="KW-1185">Reference proteome</keyword>
<evidence type="ECO:0000256" key="9">
    <source>
        <dbReference type="ARBA" id="ARBA00023065"/>
    </source>
</evidence>
<dbReference type="Gene3D" id="3.40.50.12370">
    <property type="match status" value="1"/>
</dbReference>
<feature type="transmembrane region" description="Helical" evidence="12">
    <location>
        <begin position="39"/>
        <end position="62"/>
    </location>
</feature>
<feature type="transmembrane region" description="Helical" evidence="12">
    <location>
        <begin position="296"/>
        <end position="316"/>
    </location>
</feature>